<dbReference type="InterPro" id="IPR011009">
    <property type="entry name" value="Kinase-like_dom_sf"/>
</dbReference>
<feature type="domain" description="Protein kinase" evidence="11">
    <location>
        <begin position="16"/>
        <end position="274"/>
    </location>
</feature>
<feature type="transmembrane region" description="Helical" evidence="10">
    <location>
        <begin position="319"/>
        <end position="339"/>
    </location>
</feature>
<keyword evidence="10" id="KW-1133">Transmembrane helix</keyword>
<evidence type="ECO:0000256" key="7">
    <source>
        <dbReference type="ARBA" id="ARBA00047899"/>
    </source>
</evidence>
<keyword evidence="4 9" id="KW-0547">Nucleotide-binding</keyword>
<dbReference type="SMART" id="SM00220">
    <property type="entry name" value="S_TKc"/>
    <property type="match status" value="1"/>
</dbReference>
<dbReference type="OrthoDB" id="502205at2"/>
<dbReference type="GO" id="GO:0004674">
    <property type="term" value="F:protein serine/threonine kinase activity"/>
    <property type="evidence" value="ECO:0007669"/>
    <property type="project" value="UniProtKB-KW"/>
</dbReference>
<dbReference type="PROSITE" id="PS50011">
    <property type="entry name" value="PROTEIN_KINASE_DOM"/>
    <property type="match status" value="1"/>
</dbReference>
<evidence type="ECO:0000256" key="10">
    <source>
        <dbReference type="SAM" id="Phobius"/>
    </source>
</evidence>
<keyword evidence="10" id="KW-0812">Transmembrane</keyword>
<evidence type="ECO:0000256" key="1">
    <source>
        <dbReference type="ARBA" id="ARBA00012513"/>
    </source>
</evidence>
<dbReference type="GO" id="GO:0005524">
    <property type="term" value="F:ATP binding"/>
    <property type="evidence" value="ECO:0007669"/>
    <property type="project" value="UniProtKB-UniRule"/>
</dbReference>
<feature type="transmembrane region" description="Helical" evidence="10">
    <location>
        <begin position="351"/>
        <end position="372"/>
    </location>
</feature>
<dbReference type="PANTHER" id="PTHR24363:SF0">
    <property type="entry name" value="SERINE_THREONINE KINASE LIKE DOMAIN CONTAINING 1"/>
    <property type="match status" value="1"/>
</dbReference>
<name>A0A2W1JA84_9CYAN</name>
<dbReference type="Pfam" id="PF00069">
    <property type="entry name" value="Pkinase"/>
    <property type="match status" value="1"/>
</dbReference>
<keyword evidence="10" id="KW-0472">Membrane</keyword>
<keyword evidence="6 9" id="KW-0067">ATP-binding</keyword>
<keyword evidence="2" id="KW-0723">Serine/threonine-protein kinase</keyword>
<organism evidence="12 13">
    <name type="scientific">Acaryochloris thomasi RCC1774</name>
    <dbReference type="NCBI Taxonomy" id="1764569"/>
    <lineage>
        <taxon>Bacteria</taxon>
        <taxon>Bacillati</taxon>
        <taxon>Cyanobacteriota</taxon>
        <taxon>Cyanophyceae</taxon>
        <taxon>Acaryochloridales</taxon>
        <taxon>Acaryochloridaceae</taxon>
        <taxon>Acaryochloris</taxon>
        <taxon>Acaryochloris thomasi</taxon>
    </lineage>
</organism>
<dbReference type="Gene3D" id="1.10.510.10">
    <property type="entry name" value="Transferase(Phosphotransferase) domain 1"/>
    <property type="match status" value="1"/>
</dbReference>
<dbReference type="Proteomes" id="UP000248857">
    <property type="component" value="Unassembled WGS sequence"/>
</dbReference>
<comment type="caution">
    <text evidence="12">The sequence shown here is derived from an EMBL/GenBank/DDBJ whole genome shotgun (WGS) entry which is preliminary data.</text>
</comment>
<evidence type="ECO:0000256" key="6">
    <source>
        <dbReference type="ARBA" id="ARBA00022840"/>
    </source>
</evidence>
<gene>
    <name evidence="12" type="primary">spkF_4</name>
    <name evidence="12" type="ORF">C1752_08283</name>
</gene>
<evidence type="ECO:0000256" key="5">
    <source>
        <dbReference type="ARBA" id="ARBA00022777"/>
    </source>
</evidence>
<dbReference type="InterPro" id="IPR000719">
    <property type="entry name" value="Prot_kinase_dom"/>
</dbReference>
<comment type="catalytic activity">
    <reaction evidence="8">
        <text>L-seryl-[protein] + ATP = O-phospho-L-seryl-[protein] + ADP + H(+)</text>
        <dbReference type="Rhea" id="RHEA:17989"/>
        <dbReference type="Rhea" id="RHEA-COMP:9863"/>
        <dbReference type="Rhea" id="RHEA-COMP:11604"/>
        <dbReference type="ChEBI" id="CHEBI:15378"/>
        <dbReference type="ChEBI" id="CHEBI:29999"/>
        <dbReference type="ChEBI" id="CHEBI:30616"/>
        <dbReference type="ChEBI" id="CHEBI:83421"/>
        <dbReference type="ChEBI" id="CHEBI:456216"/>
        <dbReference type="EC" id="2.7.11.1"/>
    </reaction>
</comment>
<dbReference type="AlphaFoldDB" id="A0A2W1JA84"/>
<feature type="binding site" evidence="9">
    <location>
        <position position="45"/>
    </location>
    <ligand>
        <name>ATP</name>
        <dbReference type="ChEBI" id="CHEBI:30616"/>
    </ligand>
</feature>
<dbReference type="PANTHER" id="PTHR24363">
    <property type="entry name" value="SERINE/THREONINE PROTEIN KINASE"/>
    <property type="match status" value="1"/>
</dbReference>
<comment type="catalytic activity">
    <reaction evidence="7">
        <text>L-threonyl-[protein] + ATP = O-phospho-L-threonyl-[protein] + ADP + H(+)</text>
        <dbReference type="Rhea" id="RHEA:46608"/>
        <dbReference type="Rhea" id="RHEA-COMP:11060"/>
        <dbReference type="Rhea" id="RHEA-COMP:11605"/>
        <dbReference type="ChEBI" id="CHEBI:15378"/>
        <dbReference type="ChEBI" id="CHEBI:30013"/>
        <dbReference type="ChEBI" id="CHEBI:30616"/>
        <dbReference type="ChEBI" id="CHEBI:61977"/>
        <dbReference type="ChEBI" id="CHEBI:456216"/>
        <dbReference type="EC" id="2.7.11.1"/>
    </reaction>
</comment>
<evidence type="ECO:0000256" key="2">
    <source>
        <dbReference type="ARBA" id="ARBA00022527"/>
    </source>
</evidence>
<keyword evidence="3 12" id="KW-0808">Transferase</keyword>
<dbReference type="EC" id="2.7.11.1" evidence="1"/>
<evidence type="ECO:0000256" key="3">
    <source>
        <dbReference type="ARBA" id="ARBA00022679"/>
    </source>
</evidence>
<evidence type="ECO:0000256" key="8">
    <source>
        <dbReference type="ARBA" id="ARBA00048679"/>
    </source>
</evidence>
<proteinExistence type="predicted"/>
<sequence length="461" mass="51570">MFDHIHTTNDVVAGRYRIVSSLGQGSSGTTYEAEDVQTYQRVALKVMSFRGMQGWKQLELFEREAQVLSHLEHPGIPQYLDYFQVDSDRDRLFYLVQALAPGRSLAALVERGWQSTEAETKRIASEVLNILIYLHGLTPPIIHRDIKPHNIIRGQDGCIYLVDFGSVQAVLSHATAHGSTIVGTYGYMAPEQFRSQAYGATDLHGLGATLIFLLTGCHPGDLPQKRLKLMFRDNLQIEIKPHFASWLEQMTEPIAEERFITAQRALAALKSVHLEKKSHDTSSAVEPSDKPPGSRIQLKRTQTKFALNIPPIGLQTETFFIGATISVLLWNVLVLLKANSAPPGGGMNSSILILCAVLLSVLGLRFSAVAIFELTGRTRVEMNEQQFRIKWQTLWSGRQVLGKVSNLSKAVLQASYTRGWRQVDACVLPATPLPHKFGEMLTNPEKKWIVQELNAFLEEHH</sequence>
<protein>
    <recommendedName>
        <fullName evidence="1">non-specific serine/threonine protein kinase</fullName>
        <ecNumber evidence="1">2.7.11.1</ecNumber>
    </recommendedName>
</protein>
<dbReference type="EMBL" id="PQWO01000022">
    <property type="protein sequence ID" value="PZD71080.1"/>
    <property type="molecule type" value="Genomic_DNA"/>
</dbReference>
<accession>A0A2W1JA84</accession>
<dbReference type="SUPFAM" id="SSF56112">
    <property type="entry name" value="Protein kinase-like (PK-like)"/>
    <property type="match status" value="1"/>
</dbReference>
<dbReference type="CDD" id="cd14014">
    <property type="entry name" value="STKc_PknB_like"/>
    <property type="match status" value="1"/>
</dbReference>
<evidence type="ECO:0000256" key="9">
    <source>
        <dbReference type="PROSITE-ProRule" id="PRU10141"/>
    </source>
</evidence>
<evidence type="ECO:0000256" key="4">
    <source>
        <dbReference type="ARBA" id="ARBA00022741"/>
    </source>
</evidence>
<evidence type="ECO:0000259" key="11">
    <source>
        <dbReference type="PROSITE" id="PS50011"/>
    </source>
</evidence>
<evidence type="ECO:0000313" key="13">
    <source>
        <dbReference type="Proteomes" id="UP000248857"/>
    </source>
</evidence>
<evidence type="ECO:0000313" key="12">
    <source>
        <dbReference type="EMBL" id="PZD71080.1"/>
    </source>
</evidence>
<reference evidence="12 13" key="1">
    <citation type="journal article" date="2018" name="Sci. Rep.">
        <title>A novel species of the marine cyanobacterium Acaryochloris with a unique pigment content and lifestyle.</title>
        <authorList>
            <person name="Partensky F."/>
            <person name="Six C."/>
            <person name="Ratin M."/>
            <person name="Garczarek L."/>
            <person name="Vaulot D."/>
            <person name="Probert I."/>
            <person name="Calteau A."/>
            <person name="Gourvil P."/>
            <person name="Marie D."/>
            <person name="Grebert T."/>
            <person name="Bouchier C."/>
            <person name="Le Panse S."/>
            <person name="Gachenot M."/>
            <person name="Rodriguez F."/>
            <person name="Garrido J.L."/>
        </authorList>
    </citation>
    <scope>NUCLEOTIDE SEQUENCE [LARGE SCALE GENOMIC DNA]</scope>
    <source>
        <strain evidence="12 13">RCC1774</strain>
    </source>
</reference>
<keyword evidence="5 12" id="KW-0418">Kinase</keyword>
<dbReference type="PROSITE" id="PS00107">
    <property type="entry name" value="PROTEIN_KINASE_ATP"/>
    <property type="match status" value="1"/>
</dbReference>
<dbReference type="InterPro" id="IPR017441">
    <property type="entry name" value="Protein_kinase_ATP_BS"/>
</dbReference>
<dbReference type="GO" id="GO:0106310">
    <property type="term" value="F:protein serine kinase activity"/>
    <property type="evidence" value="ECO:0007669"/>
    <property type="project" value="RHEA"/>
</dbReference>
<dbReference type="RefSeq" id="WP_110988433.1">
    <property type="nucleotide sequence ID" value="NZ_CAWNWM010000022.1"/>
</dbReference>
<keyword evidence="13" id="KW-1185">Reference proteome</keyword>